<feature type="transmembrane region" description="Helical" evidence="7">
    <location>
        <begin position="273"/>
        <end position="292"/>
    </location>
</feature>
<keyword evidence="5 7" id="KW-1133">Transmembrane helix</keyword>
<feature type="transmembrane region" description="Helical" evidence="7">
    <location>
        <begin position="98"/>
        <end position="116"/>
    </location>
</feature>
<evidence type="ECO:0000259" key="8">
    <source>
        <dbReference type="Pfam" id="PF00892"/>
    </source>
</evidence>
<keyword evidence="6 7" id="KW-0472">Membrane</keyword>
<dbReference type="SUPFAM" id="SSF103481">
    <property type="entry name" value="Multidrug resistance efflux transporter EmrE"/>
    <property type="match status" value="2"/>
</dbReference>
<feature type="domain" description="EamA" evidence="8">
    <location>
        <begin position="154"/>
        <end position="290"/>
    </location>
</feature>
<proteinExistence type="inferred from homology"/>
<feature type="transmembrane region" description="Helical" evidence="7">
    <location>
        <begin position="248"/>
        <end position="267"/>
    </location>
</feature>
<accession>A0A1M4YBP2</accession>
<reference evidence="9 10" key="1">
    <citation type="submission" date="2016-11" db="EMBL/GenBank/DDBJ databases">
        <authorList>
            <person name="Jaros S."/>
            <person name="Januszkiewicz K."/>
            <person name="Wedrychowicz H."/>
        </authorList>
    </citation>
    <scope>NUCLEOTIDE SEQUENCE [LARGE SCALE GENOMIC DNA]</scope>
    <source>
        <strain evidence="9 10">DSM 2631</strain>
    </source>
</reference>
<keyword evidence="3" id="KW-1003">Cell membrane</keyword>
<evidence type="ECO:0000256" key="7">
    <source>
        <dbReference type="SAM" id="Phobius"/>
    </source>
</evidence>
<dbReference type="PANTHER" id="PTHR42920:SF5">
    <property type="entry name" value="EAMA DOMAIN-CONTAINING PROTEIN"/>
    <property type="match status" value="1"/>
</dbReference>
<organism evidence="9 10">
    <name type="scientific">Clostridium fallax</name>
    <dbReference type="NCBI Taxonomy" id="1533"/>
    <lineage>
        <taxon>Bacteria</taxon>
        <taxon>Bacillati</taxon>
        <taxon>Bacillota</taxon>
        <taxon>Clostridia</taxon>
        <taxon>Eubacteriales</taxon>
        <taxon>Clostridiaceae</taxon>
        <taxon>Clostridium</taxon>
    </lineage>
</organism>
<evidence type="ECO:0000313" key="10">
    <source>
        <dbReference type="Proteomes" id="UP000184035"/>
    </source>
</evidence>
<dbReference type="OrthoDB" id="9808556at2"/>
<feature type="transmembrane region" description="Helical" evidence="7">
    <location>
        <begin position="154"/>
        <end position="172"/>
    </location>
</feature>
<dbReference type="EMBL" id="FQVM01000026">
    <property type="protein sequence ID" value="SHF03160.1"/>
    <property type="molecule type" value="Genomic_DNA"/>
</dbReference>
<feature type="transmembrane region" description="Helical" evidence="7">
    <location>
        <begin position="39"/>
        <end position="58"/>
    </location>
</feature>
<dbReference type="STRING" id="1533.SAMN05443638_12610"/>
<dbReference type="Proteomes" id="UP000184035">
    <property type="component" value="Unassembled WGS sequence"/>
</dbReference>
<evidence type="ECO:0000256" key="1">
    <source>
        <dbReference type="ARBA" id="ARBA00004651"/>
    </source>
</evidence>
<sequence>MKTKGIILTMLSSITFGFAFTLGPMTYGLEGSNPVTLTFLRNFLSLPFLLIIILMLKIDLKVTKKQLKNLIILGFIGNALTTLMLNMAFSYIDVGIVTPIHFTYPIFVTLGCVIFFHEKLSKQKIMALIIAMSGIGCFFITALTSASIGSSTLLGLFLAIASGVFYAFYIIFMDKSGLKGEPPFKITFYVAISSTIGMLLYGAITKQLVLSSLTTKAWTISAIFAFLCTVVALSLLQVGIKNIGASEAAVISTFEPITSVIFGAILLGEKITLIKIVACILIFAGVLTLSFAKEKVSSKKDKKSFIKYKESESL</sequence>
<evidence type="ECO:0000256" key="3">
    <source>
        <dbReference type="ARBA" id="ARBA00022475"/>
    </source>
</evidence>
<protein>
    <submittedName>
        <fullName evidence="9">Threonine/homoserine efflux transporter RhtA</fullName>
    </submittedName>
</protein>
<comment type="subcellular location">
    <subcellularLocation>
        <location evidence="1">Cell membrane</location>
        <topology evidence="1">Multi-pass membrane protein</topology>
    </subcellularLocation>
</comment>
<name>A0A1M4YBP2_9CLOT</name>
<keyword evidence="10" id="KW-1185">Reference proteome</keyword>
<feature type="transmembrane region" description="Helical" evidence="7">
    <location>
        <begin position="184"/>
        <end position="204"/>
    </location>
</feature>
<feature type="transmembrane region" description="Helical" evidence="7">
    <location>
        <begin position="7"/>
        <end position="27"/>
    </location>
</feature>
<feature type="transmembrane region" description="Helical" evidence="7">
    <location>
        <begin position="128"/>
        <end position="148"/>
    </location>
</feature>
<feature type="domain" description="EamA" evidence="8">
    <location>
        <begin position="4"/>
        <end position="137"/>
    </location>
</feature>
<dbReference type="RefSeq" id="WP_072897169.1">
    <property type="nucleotide sequence ID" value="NZ_FQVM01000026.1"/>
</dbReference>
<comment type="similarity">
    <text evidence="2">Belongs to the EamA transporter family.</text>
</comment>
<gene>
    <name evidence="9" type="ORF">SAMN05443638_12610</name>
</gene>
<feature type="transmembrane region" description="Helical" evidence="7">
    <location>
        <begin position="70"/>
        <end position="92"/>
    </location>
</feature>
<dbReference type="Pfam" id="PF00892">
    <property type="entry name" value="EamA"/>
    <property type="match status" value="2"/>
</dbReference>
<dbReference type="InterPro" id="IPR000620">
    <property type="entry name" value="EamA_dom"/>
</dbReference>
<evidence type="ECO:0000256" key="4">
    <source>
        <dbReference type="ARBA" id="ARBA00022692"/>
    </source>
</evidence>
<keyword evidence="4 7" id="KW-0812">Transmembrane</keyword>
<evidence type="ECO:0000256" key="5">
    <source>
        <dbReference type="ARBA" id="ARBA00022989"/>
    </source>
</evidence>
<evidence type="ECO:0000313" key="9">
    <source>
        <dbReference type="EMBL" id="SHF03160.1"/>
    </source>
</evidence>
<dbReference type="GO" id="GO:0005886">
    <property type="term" value="C:plasma membrane"/>
    <property type="evidence" value="ECO:0007669"/>
    <property type="project" value="UniProtKB-SubCell"/>
</dbReference>
<dbReference type="PANTHER" id="PTHR42920">
    <property type="entry name" value="OS03G0707200 PROTEIN-RELATED"/>
    <property type="match status" value="1"/>
</dbReference>
<dbReference type="InterPro" id="IPR037185">
    <property type="entry name" value="EmrE-like"/>
</dbReference>
<dbReference type="AlphaFoldDB" id="A0A1M4YBP2"/>
<dbReference type="InterPro" id="IPR051258">
    <property type="entry name" value="Diverse_Substrate_Transporter"/>
</dbReference>
<evidence type="ECO:0000256" key="2">
    <source>
        <dbReference type="ARBA" id="ARBA00007362"/>
    </source>
</evidence>
<dbReference type="Gene3D" id="1.10.3730.20">
    <property type="match status" value="2"/>
</dbReference>
<feature type="transmembrane region" description="Helical" evidence="7">
    <location>
        <begin position="216"/>
        <end position="236"/>
    </location>
</feature>
<evidence type="ECO:0000256" key="6">
    <source>
        <dbReference type="ARBA" id="ARBA00023136"/>
    </source>
</evidence>